<dbReference type="GO" id="GO:0016477">
    <property type="term" value="P:cell migration"/>
    <property type="evidence" value="ECO:0007669"/>
    <property type="project" value="TreeGrafter"/>
</dbReference>
<evidence type="ECO:0000256" key="5">
    <source>
        <dbReference type="ARBA" id="ARBA00022723"/>
    </source>
</evidence>
<dbReference type="InterPro" id="IPR020894">
    <property type="entry name" value="Cadherin_CS"/>
</dbReference>
<dbReference type="GO" id="GO:0055113">
    <property type="term" value="P:epiboly involved in gastrulation with mouth forming second"/>
    <property type="evidence" value="ECO:0007669"/>
    <property type="project" value="UniProtKB-ARBA"/>
</dbReference>
<feature type="domain" description="Cadherin" evidence="15">
    <location>
        <begin position="384"/>
        <end position="481"/>
    </location>
</feature>
<dbReference type="RefSeq" id="XP_033181204.1">
    <property type="nucleotide sequence ID" value="XM_033325313.1"/>
</dbReference>
<dbReference type="CTD" id="571792"/>
<dbReference type="GO" id="GO:0008013">
    <property type="term" value="F:beta-catenin binding"/>
    <property type="evidence" value="ECO:0007669"/>
    <property type="project" value="TreeGrafter"/>
</dbReference>
<dbReference type="PRINTS" id="PR00205">
    <property type="entry name" value="CADHERIN"/>
</dbReference>
<dbReference type="GeneTree" id="ENSGT00940000161589"/>
<evidence type="ECO:0000256" key="8">
    <source>
        <dbReference type="ARBA" id="ARBA00022837"/>
    </source>
</evidence>
<dbReference type="GO" id="GO:0007156">
    <property type="term" value="P:homophilic cell adhesion via plasma membrane adhesion molecules"/>
    <property type="evidence" value="ECO:0007669"/>
    <property type="project" value="InterPro"/>
</dbReference>
<dbReference type="STRING" id="205130.ENSMAMP00000035923"/>
<dbReference type="PANTHER" id="PTHR24027">
    <property type="entry name" value="CADHERIN-23"/>
    <property type="match status" value="1"/>
</dbReference>
<evidence type="ECO:0000256" key="10">
    <source>
        <dbReference type="ARBA" id="ARBA00023136"/>
    </source>
</evidence>
<evidence type="ECO:0000256" key="6">
    <source>
        <dbReference type="ARBA" id="ARBA00022729"/>
    </source>
</evidence>
<feature type="domain" description="Cadherin" evidence="15">
    <location>
        <begin position="62"/>
        <end position="146"/>
    </location>
</feature>
<dbReference type="InterPro" id="IPR027397">
    <property type="entry name" value="Catenin-bd_sf"/>
</dbReference>
<dbReference type="AlphaFoldDB" id="A0A3Q3N7N4"/>
<dbReference type="CDD" id="cd11304">
    <property type="entry name" value="Cadherin_repeat"/>
    <property type="match status" value="4"/>
</dbReference>
<dbReference type="PROSITE" id="PS00232">
    <property type="entry name" value="CADHERIN_1"/>
    <property type="match status" value="2"/>
</dbReference>
<dbReference type="GO" id="GO:0016339">
    <property type="term" value="P:calcium-dependent cell-cell adhesion via plasma membrane cell adhesion molecules"/>
    <property type="evidence" value="ECO:0007669"/>
    <property type="project" value="TreeGrafter"/>
</dbReference>
<protein>
    <submittedName>
        <fullName evidence="16">Cadherin 26</fullName>
    </submittedName>
</protein>
<dbReference type="InParanoid" id="A0A3Q3N7N4"/>
<name>A0A3Q3N7N4_9TELE</name>
<evidence type="ECO:0000256" key="14">
    <source>
        <dbReference type="SAM" id="SignalP"/>
    </source>
</evidence>
<keyword evidence="10 13" id="KW-0472">Membrane</keyword>
<keyword evidence="17" id="KW-1185">Reference proteome</keyword>
<evidence type="ECO:0000256" key="7">
    <source>
        <dbReference type="ARBA" id="ARBA00022737"/>
    </source>
</evidence>
<feature type="transmembrane region" description="Helical" evidence="13">
    <location>
        <begin position="591"/>
        <end position="614"/>
    </location>
</feature>
<dbReference type="InterPro" id="IPR015919">
    <property type="entry name" value="Cadherin-like_sf"/>
</dbReference>
<dbReference type="Proteomes" id="UP000261640">
    <property type="component" value="Unplaced"/>
</dbReference>
<evidence type="ECO:0000256" key="3">
    <source>
        <dbReference type="ARBA" id="ARBA00022475"/>
    </source>
</evidence>
<dbReference type="GO" id="GO:0005737">
    <property type="term" value="C:cytoplasm"/>
    <property type="evidence" value="ECO:0007669"/>
    <property type="project" value="UniProtKB-SubCell"/>
</dbReference>
<evidence type="ECO:0000313" key="16">
    <source>
        <dbReference type="Ensembl" id="ENSMAMP00000035923.1"/>
    </source>
</evidence>
<dbReference type="GO" id="GO:0005912">
    <property type="term" value="C:adherens junction"/>
    <property type="evidence" value="ECO:0007669"/>
    <property type="project" value="TreeGrafter"/>
</dbReference>
<evidence type="ECO:0000313" key="17">
    <source>
        <dbReference type="Proteomes" id="UP000261640"/>
    </source>
</evidence>
<keyword evidence="8 12" id="KW-0106">Calcium</keyword>
<evidence type="ECO:0000256" key="4">
    <source>
        <dbReference type="ARBA" id="ARBA00022490"/>
    </source>
</evidence>
<dbReference type="Gene3D" id="2.60.40.60">
    <property type="entry name" value="Cadherins"/>
    <property type="match status" value="5"/>
</dbReference>
<dbReference type="FunFam" id="2.60.40.60:FF:000031">
    <property type="entry name" value="Cadherin 3"/>
    <property type="match status" value="1"/>
</dbReference>
<evidence type="ECO:0000256" key="1">
    <source>
        <dbReference type="ARBA" id="ARBA00004236"/>
    </source>
</evidence>
<dbReference type="Pfam" id="PF00028">
    <property type="entry name" value="Cadherin"/>
    <property type="match status" value="4"/>
</dbReference>
<keyword evidence="11" id="KW-0325">Glycoprotein</keyword>
<evidence type="ECO:0000256" key="9">
    <source>
        <dbReference type="ARBA" id="ARBA00022889"/>
    </source>
</evidence>
<dbReference type="GO" id="GO:0044331">
    <property type="term" value="P:cell-cell adhesion mediated by cadherin"/>
    <property type="evidence" value="ECO:0007669"/>
    <property type="project" value="TreeGrafter"/>
</dbReference>
<dbReference type="SMART" id="SM00112">
    <property type="entry name" value="CA"/>
    <property type="match status" value="4"/>
</dbReference>
<dbReference type="GO" id="GO:0007043">
    <property type="term" value="P:cell-cell junction assembly"/>
    <property type="evidence" value="ECO:0007669"/>
    <property type="project" value="TreeGrafter"/>
</dbReference>
<feature type="signal peptide" evidence="14">
    <location>
        <begin position="1"/>
        <end position="18"/>
    </location>
</feature>
<keyword evidence="3" id="KW-1003">Cell membrane</keyword>
<feature type="chain" id="PRO_5018710350" evidence="14">
    <location>
        <begin position="19"/>
        <end position="810"/>
    </location>
</feature>
<reference evidence="16" key="1">
    <citation type="submission" date="2025-08" db="UniProtKB">
        <authorList>
            <consortium name="Ensembl"/>
        </authorList>
    </citation>
    <scope>IDENTIFICATION</scope>
</reference>
<feature type="domain" description="Cadherin" evidence="15">
    <location>
        <begin position="258"/>
        <end position="373"/>
    </location>
</feature>
<evidence type="ECO:0000256" key="11">
    <source>
        <dbReference type="ARBA" id="ARBA00023180"/>
    </source>
</evidence>
<organism evidence="16 17">
    <name type="scientific">Mastacembelus armatus</name>
    <name type="common">zig-zag eel</name>
    <dbReference type="NCBI Taxonomy" id="205130"/>
    <lineage>
        <taxon>Eukaryota</taxon>
        <taxon>Metazoa</taxon>
        <taxon>Chordata</taxon>
        <taxon>Craniata</taxon>
        <taxon>Vertebrata</taxon>
        <taxon>Euteleostomi</taxon>
        <taxon>Actinopterygii</taxon>
        <taxon>Neopterygii</taxon>
        <taxon>Teleostei</taxon>
        <taxon>Neoteleostei</taxon>
        <taxon>Acanthomorphata</taxon>
        <taxon>Anabantaria</taxon>
        <taxon>Synbranchiformes</taxon>
        <taxon>Mastacembelidae</taxon>
        <taxon>Mastacembelus</taxon>
    </lineage>
</organism>
<sequence>MKTVSLLLLVALAALAEAGKGSRHAKRELLVRSKRRWVLSTLAIEEEDPGPYPKRISKMFNDKINAHKENHMYRISGNGVTEPPLGVFSIDEESGVVFAHKPIDRETHKDFHIKFDILDKYTGKPIDNELAFDIDIKDINDNPPIFLHPKIQANVKENLPEGYLPVQLQAIDIDKEQTVNSTFNISLISQYPQDPKIQVYRIDDRMSQLTFKGCFDHNKARKYEIIVKANDHGTPSLSSTAVVTLDILDANTHPPKFKEEKYHLELHEATIKHDVLRIAVEDADTPQTPGWRAKYSFIKGNEEGYYKLETDSETNEGILSIIKEKDYEKTTFTTLVIGVENEEPLYVCTGSPPPPHSVQVMIKVIDINDQPEFEKENVDIYQKEEEEPGKVLFTPKVRDVDSDVANIRYVLLEDKANWVTINNKTGKITSTKRMDRESPFVDENNIYGIIIGAIDDGEPPATGTCTVRVHLGDINDNKPRLVNNSNVMCGNKVNKVMVLAKDLDANPFSGPFTFSLGGDSKTLKEEWKIDPAYGEEAGLISLKTLPYGNYSVPLIIHDQQSIAGHVTVQVMVCNCGEKNFCRNQKANASSLAAAGIGLIFAALLLFLLLLLLFVCHCGKQKVHMDYNDGNQSLIQYNQEGGGSACMAPTNVLKPTTNQKDQYQNQSKGPGKIPPHSNGIDSSFIPEVSQSVNEYPIGLGVPPMYSTKPPSGIWQGSSSGYYKSYSLWSQHHLGDHITGKLKVIGGNHDLNSVYQPHGYAFEGQETKCLSLDELSFHNLENDLQFLNDLGPTFKTLGGICQQSIKEKNIQL</sequence>
<proteinExistence type="predicted"/>
<dbReference type="GO" id="GO:0045296">
    <property type="term" value="F:cadherin binding"/>
    <property type="evidence" value="ECO:0007669"/>
    <property type="project" value="TreeGrafter"/>
</dbReference>
<accession>A0A3Q3N7N4</accession>
<dbReference type="GeneID" id="113145133"/>
<evidence type="ECO:0000256" key="2">
    <source>
        <dbReference type="ARBA" id="ARBA00004496"/>
    </source>
</evidence>
<evidence type="ECO:0000259" key="15">
    <source>
        <dbReference type="PROSITE" id="PS50268"/>
    </source>
</evidence>
<keyword evidence="7" id="KW-0677">Repeat</keyword>
<dbReference type="GO" id="GO:0016342">
    <property type="term" value="C:catenin complex"/>
    <property type="evidence" value="ECO:0007669"/>
    <property type="project" value="TreeGrafter"/>
</dbReference>
<dbReference type="GO" id="GO:0000902">
    <property type="term" value="P:cell morphogenesis"/>
    <property type="evidence" value="ECO:0007669"/>
    <property type="project" value="TreeGrafter"/>
</dbReference>
<keyword evidence="9" id="KW-0130">Cell adhesion</keyword>
<dbReference type="PANTHER" id="PTHR24027:SF78">
    <property type="entry name" value="CADHERIN-LIKE PROTEIN 26"/>
    <property type="match status" value="1"/>
</dbReference>
<keyword evidence="4" id="KW-0963">Cytoplasm</keyword>
<dbReference type="InterPro" id="IPR002126">
    <property type="entry name" value="Cadherin-like_dom"/>
</dbReference>
<dbReference type="Gene3D" id="4.10.900.10">
    <property type="entry name" value="TCF3-CBD (Catenin binding domain)"/>
    <property type="match status" value="1"/>
</dbReference>
<dbReference type="GO" id="GO:0034332">
    <property type="term" value="P:adherens junction organization"/>
    <property type="evidence" value="ECO:0007669"/>
    <property type="project" value="TreeGrafter"/>
</dbReference>
<keyword evidence="6 14" id="KW-0732">Signal</keyword>
<dbReference type="GO" id="GO:0005509">
    <property type="term" value="F:calcium ion binding"/>
    <property type="evidence" value="ECO:0007669"/>
    <property type="project" value="UniProtKB-UniRule"/>
</dbReference>
<comment type="subcellular location">
    <subcellularLocation>
        <location evidence="1">Cell membrane</location>
    </subcellularLocation>
    <subcellularLocation>
        <location evidence="2">Cytoplasm</location>
    </subcellularLocation>
</comment>
<evidence type="ECO:0000256" key="12">
    <source>
        <dbReference type="PROSITE-ProRule" id="PRU00043"/>
    </source>
</evidence>
<dbReference type="FunFam" id="2.60.40.60:FF:000011">
    <property type="entry name" value="Cadherin 1"/>
    <property type="match status" value="1"/>
</dbReference>
<keyword evidence="5" id="KW-0479">Metal-binding</keyword>
<feature type="domain" description="Cadherin" evidence="15">
    <location>
        <begin position="147"/>
        <end position="257"/>
    </location>
</feature>
<reference evidence="16" key="2">
    <citation type="submission" date="2025-09" db="UniProtKB">
        <authorList>
            <consortium name="Ensembl"/>
        </authorList>
    </citation>
    <scope>IDENTIFICATION</scope>
</reference>
<dbReference type="GO" id="GO:0060027">
    <property type="term" value="P:convergent extension involved in gastrulation"/>
    <property type="evidence" value="ECO:0007669"/>
    <property type="project" value="UniProtKB-ARBA"/>
</dbReference>
<keyword evidence="13" id="KW-1133">Transmembrane helix</keyword>
<dbReference type="FunFam" id="2.60.40.60:FF:000095">
    <property type="entry name" value="Cadherin 13"/>
    <property type="match status" value="1"/>
</dbReference>
<dbReference type="PROSITE" id="PS50268">
    <property type="entry name" value="CADHERIN_2"/>
    <property type="match status" value="4"/>
</dbReference>
<dbReference type="FunFam" id="2.60.40.60:FF:000019">
    <property type="entry name" value="Cadherin 2"/>
    <property type="match status" value="1"/>
</dbReference>
<evidence type="ECO:0000256" key="13">
    <source>
        <dbReference type="SAM" id="Phobius"/>
    </source>
</evidence>
<keyword evidence="13" id="KW-0812">Transmembrane</keyword>
<dbReference type="InterPro" id="IPR039808">
    <property type="entry name" value="Cadherin"/>
</dbReference>
<dbReference type="SUPFAM" id="SSF49313">
    <property type="entry name" value="Cadherin-like"/>
    <property type="match status" value="5"/>
</dbReference>
<dbReference type="Ensembl" id="ENSMAMT00000036843.2">
    <property type="protein sequence ID" value="ENSMAMP00000035923.1"/>
    <property type="gene ID" value="ENSMAMG00000024120.2"/>
</dbReference>